<accession>G2JAY9</accession>
<evidence type="ECO:0000259" key="1">
    <source>
        <dbReference type="PROSITE" id="PS50943"/>
    </source>
</evidence>
<reference evidence="2 3" key="1">
    <citation type="submission" date="2011-08" db="EMBL/GenBank/DDBJ databases">
        <title>The genome of the obligate endobacterium of an arbuscular mycorrhizal fungus reveals an interphylum network of nutritional interactions.</title>
        <authorList>
            <person name="Ghignone S."/>
            <person name="Salvioli A."/>
            <person name="Anca I."/>
            <person name="Lumini E."/>
            <person name="Ortu G."/>
            <person name="Petiti L."/>
            <person name="Cruveiller S."/>
            <person name="Bianciotto V."/>
            <person name="Piffanelli P."/>
            <person name="Lanfranco L."/>
            <person name="Bonfante P."/>
        </authorList>
    </citation>
    <scope>NUCLEOTIDE SEQUENCE [LARGE SCALE GENOMIC DNA]</scope>
    <source>
        <strain evidence="2 3">BEG34</strain>
    </source>
</reference>
<evidence type="ECO:0000313" key="2">
    <source>
        <dbReference type="EMBL" id="CCD29941.1"/>
    </source>
</evidence>
<dbReference type="CDD" id="cd00093">
    <property type="entry name" value="HTH_XRE"/>
    <property type="match status" value="1"/>
</dbReference>
<evidence type="ECO:0000313" key="3">
    <source>
        <dbReference type="Proteomes" id="UP000054051"/>
    </source>
</evidence>
<dbReference type="STRING" id="1070319.CAGGBEG34_330037"/>
<dbReference type="SMART" id="SM00530">
    <property type="entry name" value="HTH_XRE"/>
    <property type="match status" value="1"/>
</dbReference>
<feature type="domain" description="HTH cro/C1-type" evidence="1">
    <location>
        <begin position="28"/>
        <end position="84"/>
    </location>
</feature>
<protein>
    <submittedName>
        <fullName evidence="2">Putative transcriptional regulator, XRE family</fullName>
    </submittedName>
</protein>
<dbReference type="GO" id="GO:0003677">
    <property type="term" value="F:DNA binding"/>
    <property type="evidence" value="ECO:0007669"/>
    <property type="project" value="InterPro"/>
</dbReference>
<dbReference type="Pfam" id="PF01381">
    <property type="entry name" value="HTH_3"/>
    <property type="match status" value="1"/>
</dbReference>
<dbReference type="AlphaFoldDB" id="G2JAY9"/>
<dbReference type="eggNOG" id="COG3620">
    <property type="taxonomic scope" value="Bacteria"/>
</dbReference>
<dbReference type="Proteomes" id="UP000054051">
    <property type="component" value="Unassembled WGS sequence"/>
</dbReference>
<dbReference type="InterPro" id="IPR001387">
    <property type="entry name" value="Cro/C1-type_HTH"/>
</dbReference>
<dbReference type="EMBL" id="CAFB01000051">
    <property type="protein sequence ID" value="CCD29941.1"/>
    <property type="molecule type" value="Genomic_DNA"/>
</dbReference>
<keyword evidence="3" id="KW-1185">Reference proteome</keyword>
<dbReference type="SUPFAM" id="SSF47413">
    <property type="entry name" value="lambda repressor-like DNA-binding domains"/>
    <property type="match status" value="1"/>
</dbReference>
<dbReference type="InterPro" id="IPR010982">
    <property type="entry name" value="Lambda_DNA-bd_dom_sf"/>
</dbReference>
<comment type="caution">
    <text evidence="2">The sequence shown here is derived from an EMBL/GenBank/DDBJ whole genome shotgun (WGS) entry which is preliminary data.</text>
</comment>
<proteinExistence type="predicted"/>
<gene>
    <name evidence="2" type="ORF">CAGGBEG34_330037</name>
</gene>
<sequence>MIEEECQDAEFKQHFQRELLINEIAKLILQLRQRATLTQKELAYKAKTTQPVIARLEKGSDSRVPSLELLTRIATAANAKLKLVIESPCHS</sequence>
<name>G2JAY9_9BURK</name>
<dbReference type="Gene3D" id="1.10.260.40">
    <property type="entry name" value="lambda repressor-like DNA-binding domains"/>
    <property type="match status" value="1"/>
</dbReference>
<dbReference type="PROSITE" id="PS50943">
    <property type="entry name" value="HTH_CROC1"/>
    <property type="match status" value="1"/>
</dbReference>
<organism evidence="2 3">
    <name type="scientific">Candidatus Glomeribacter gigasporarum BEG34</name>
    <dbReference type="NCBI Taxonomy" id="1070319"/>
    <lineage>
        <taxon>Bacteria</taxon>
        <taxon>Pseudomonadati</taxon>
        <taxon>Pseudomonadota</taxon>
        <taxon>Betaproteobacteria</taxon>
        <taxon>Burkholderiales</taxon>
        <taxon>Burkholderiaceae</taxon>
        <taxon>Candidatus Glomeribacter</taxon>
    </lineage>
</organism>